<organism evidence="1 2">
    <name type="scientific">Ganoderma sinense ZZ0214-1</name>
    <dbReference type="NCBI Taxonomy" id="1077348"/>
    <lineage>
        <taxon>Eukaryota</taxon>
        <taxon>Fungi</taxon>
        <taxon>Dikarya</taxon>
        <taxon>Basidiomycota</taxon>
        <taxon>Agaricomycotina</taxon>
        <taxon>Agaricomycetes</taxon>
        <taxon>Polyporales</taxon>
        <taxon>Polyporaceae</taxon>
        <taxon>Ganoderma</taxon>
    </lineage>
</organism>
<proteinExistence type="predicted"/>
<dbReference type="OrthoDB" id="2801180at2759"/>
<accession>A0A2G8SG63</accession>
<protein>
    <recommendedName>
        <fullName evidence="3">F-box domain-containing protein</fullName>
    </recommendedName>
</protein>
<comment type="caution">
    <text evidence="1">The sequence shown here is derived from an EMBL/GenBank/DDBJ whole genome shotgun (WGS) entry which is preliminary data.</text>
</comment>
<dbReference type="InterPro" id="IPR032675">
    <property type="entry name" value="LRR_dom_sf"/>
</dbReference>
<dbReference type="Proteomes" id="UP000230002">
    <property type="component" value="Unassembled WGS sequence"/>
</dbReference>
<evidence type="ECO:0000313" key="2">
    <source>
        <dbReference type="Proteomes" id="UP000230002"/>
    </source>
</evidence>
<sequence length="567" mass="63126">MTYGYKASSSILQGLPTAKSCRTRRTMPVSFIALAGWHDVFQEILNHLEPTDHYDEDDENDRYFAARKAFKGALFSLALSSHALSGPALDKLWRSLTDISPLFKLLPNYQLRGLTYHIMGYISPEAWSRFQTYASRVRNITVHRHIYAHPSVWTVIHEQSQGGPLFPNLSSLYAVIWSAPHAVSSIRLFISPSLKSVSLAFHGVPGGLQPTDAAITVASDSAASILQDLSVKSPKITRLFVLPHINLHRQHLTALSRFTQLEVLDVNYHSPFDEELLPTLVNLRHLTRLEVSILPRNPTNASQLDLRDGFQKLTRLVLRGPHAQLTRFILASSTPRLNYLYIAVGSHPADGVHTSLASICRHISPHILTFFRVDLGQFHHPPPSFATLLEPVLPFANLEQVQFSFEGHTPLGDKNLESLARAYPKLHTLILMQSPETMVDPDREPGSVERPTLRGLVELARGCPRLEKLCILDLDASSVPPTESVPLIGHRPLNLCIQNLVGAEGEAKQLAVALVLDRLFPRLKLRSGIHELPGWGANYNPSLEESKNIAKLLRAIQGARMHYPGGL</sequence>
<evidence type="ECO:0000313" key="1">
    <source>
        <dbReference type="EMBL" id="PIL32775.1"/>
    </source>
</evidence>
<evidence type="ECO:0008006" key="3">
    <source>
        <dbReference type="Google" id="ProtNLM"/>
    </source>
</evidence>
<dbReference type="STRING" id="1077348.A0A2G8SG63"/>
<name>A0A2G8SG63_9APHY</name>
<dbReference type="SUPFAM" id="SSF52047">
    <property type="entry name" value="RNI-like"/>
    <property type="match status" value="1"/>
</dbReference>
<dbReference type="EMBL" id="AYKW01000009">
    <property type="protein sequence ID" value="PIL32775.1"/>
    <property type="molecule type" value="Genomic_DNA"/>
</dbReference>
<dbReference type="Gene3D" id="3.80.10.10">
    <property type="entry name" value="Ribonuclease Inhibitor"/>
    <property type="match status" value="1"/>
</dbReference>
<gene>
    <name evidence="1" type="ORF">GSI_04892</name>
</gene>
<reference evidence="1 2" key="1">
    <citation type="journal article" date="2015" name="Sci. Rep.">
        <title>Chromosome-level genome map provides insights into diverse defense mechanisms in the medicinal fungus Ganoderma sinense.</title>
        <authorList>
            <person name="Zhu Y."/>
            <person name="Xu J."/>
            <person name="Sun C."/>
            <person name="Zhou S."/>
            <person name="Xu H."/>
            <person name="Nelson D.R."/>
            <person name="Qian J."/>
            <person name="Song J."/>
            <person name="Luo H."/>
            <person name="Xiang L."/>
            <person name="Li Y."/>
            <person name="Xu Z."/>
            <person name="Ji A."/>
            <person name="Wang L."/>
            <person name="Lu S."/>
            <person name="Hayward A."/>
            <person name="Sun W."/>
            <person name="Li X."/>
            <person name="Schwartz D.C."/>
            <person name="Wang Y."/>
            <person name="Chen S."/>
        </authorList>
    </citation>
    <scope>NUCLEOTIDE SEQUENCE [LARGE SCALE GENOMIC DNA]</scope>
    <source>
        <strain evidence="1 2">ZZ0214-1</strain>
    </source>
</reference>
<dbReference type="AlphaFoldDB" id="A0A2G8SG63"/>
<keyword evidence="2" id="KW-1185">Reference proteome</keyword>